<dbReference type="Gene3D" id="2.40.260.10">
    <property type="entry name" value="Sortase"/>
    <property type="match status" value="1"/>
</dbReference>
<organism evidence="4 5">
    <name type="scientific">Blautia hominis</name>
    <dbReference type="NCBI Taxonomy" id="2025493"/>
    <lineage>
        <taxon>Bacteria</taxon>
        <taxon>Bacillati</taxon>
        <taxon>Bacillota</taxon>
        <taxon>Clostridia</taxon>
        <taxon>Lachnospirales</taxon>
        <taxon>Lachnospiraceae</taxon>
        <taxon>Blautia</taxon>
    </lineage>
</organism>
<evidence type="ECO:0000256" key="2">
    <source>
        <dbReference type="SAM" id="MobiDB-lite"/>
    </source>
</evidence>
<evidence type="ECO:0000256" key="3">
    <source>
        <dbReference type="SAM" id="Phobius"/>
    </source>
</evidence>
<dbReference type="NCBIfam" id="TIGR03064">
    <property type="entry name" value="sortase_srtB"/>
    <property type="match status" value="1"/>
</dbReference>
<name>A0ABQ0BK43_9FIRM</name>
<dbReference type="RefSeq" id="WP_390410461.1">
    <property type="nucleotide sequence ID" value="NZ_BAABYW010000002.1"/>
</dbReference>
<evidence type="ECO:0000313" key="4">
    <source>
        <dbReference type="EMBL" id="GAA6411817.1"/>
    </source>
</evidence>
<keyword evidence="3" id="KW-0472">Membrane</keyword>
<keyword evidence="3" id="KW-0812">Transmembrane</keyword>
<keyword evidence="5" id="KW-1185">Reference proteome</keyword>
<feature type="region of interest" description="Disordered" evidence="2">
    <location>
        <begin position="64"/>
        <end position="88"/>
    </location>
</feature>
<keyword evidence="3" id="KW-1133">Transmembrane helix</keyword>
<dbReference type="Proteomes" id="UP001600943">
    <property type="component" value="Unassembled WGS sequence"/>
</dbReference>
<dbReference type="CDD" id="cd05826">
    <property type="entry name" value="Sortase_B"/>
    <property type="match status" value="1"/>
</dbReference>
<accession>A0ABQ0BK43</accession>
<keyword evidence="1" id="KW-0378">Hydrolase</keyword>
<dbReference type="InterPro" id="IPR005754">
    <property type="entry name" value="Sortase"/>
</dbReference>
<sequence>MAEEEKKPEENTAAEERTDTAGKKKKNRILNVVILGAACIILYGIFNMVSLQKQYERAGEEYQQVQKTAGMDGNEDKPAPETGDEAGVPDVQVDLKALQKENPDTVGWLYYPVLGINYPVMQDSDNSYYIKHTFSGDKNAVGSIFLDAYGNKDFKDDNTFIYGHNMKDGSMFGNMKKIRDEGIVKNNPCFWIYTEDGWKEYQIFSYHDANATKKDMAFQIKFENAQAFRQFLQTVIDASEEKLDVPVTTSDKIVTLATCTSDASVRLVVHGVQKK</sequence>
<dbReference type="EMBL" id="BAABYW010000002">
    <property type="protein sequence ID" value="GAA6411817.1"/>
    <property type="molecule type" value="Genomic_DNA"/>
</dbReference>
<dbReference type="InterPro" id="IPR009835">
    <property type="entry name" value="SrtB"/>
</dbReference>
<comment type="caution">
    <text evidence="4">The sequence shown here is derived from an EMBL/GenBank/DDBJ whole genome shotgun (WGS) entry which is preliminary data.</text>
</comment>
<reference evidence="4 5" key="1">
    <citation type="submission" date="2024-04" db="EMBL/GenBank/DDBJ databases">
        <title>Defined microbial consortia suppress multidrug-resistant proinflammatory Enterobacteriaceae via ecological control.</title>
        <authorList>
            <person name="Furuichi M."/>
            <person name="Kawaguchi T."/>
            <person name="Pust M."/>
            <person name="Yasuma K."/>
            <person name="Plichta D."/>
            <person name="Hasegawa N."/>
            <person name="Ohya T."/>
            <person name="Bhattarai S."/>
            <person name="Sasajima S."/>
            <person name="Aoto Y."/>
            <person name="Tuganbaev T."/>
            <person name="Yaginuma M."/>
            <person name="Ueda M."/>
            <person name="Okahashi N."/>
            <person name="Amafuji K."/>
            <person name="Kiridooshi Y."/>
            <person name="Sugita K."/>
            <person name="Strazar M."/>
            <person name="Skelly A."/>
            <person name="Suda W."/>
            <person name="Hattori M."/>
            <person name="Nakamoto N."/>
            <person name="Caballero S."/>
            <person name="Norman J."/>
            <person name="Olle B."/>
            <person name="Tanoue T."/>
            <person name="Arita M."/>
            <person name="Bucci V."/>
            <person name="Atarashi K."/>
            <person name="Xavier R."/>
            <person name="Honda K."/>
        </authorList>
    </citation>
    <scope>NUCLEOTIDE SEQUENCE [LARGE SCALE GENOMIC DNA]</scope>
    <source>
        <strain evidence="5">k04-0078-D8-1</strain>
    </source>
</reference>
<feature type="transmembrane region" description="Helical" evidence="3">
    <location>
        <begin position="29"/>
        <end position="46"/>
    </location>
</feature>
<dbReference type="Pfam" id="PF04203">
    <property type="entry name" value="Sortase"/>
    <property type="match status" value="1"/>
</dbReference>
<evidence type="ECO:0000256" key="1">
    <source>
        <dbReference type="ARBA" id="ARBA00022801"/>
    </source>
</evidence>
<feature type="region of interest" description="Disordered" evidence="2">
    <location>
        <begin position="1"/>
        <end position="22"/>
    </location>
</feature>
<dbReference type="InterPro" id="IPR023365">
    <property type="entry name" value="Sortase_dom-sf"/>
</dbReference>
<evidence type="ECO:0000313" key="5">
    <source>
        <dbReference type="Proteomes" id="UP001600943"/>
    </source>
</evidence>
<dbReference type="SUPFAM" id="SSF63817">
    <property type="entry name" value="Sortase"/>
    <property type="match status" value="1"/>
</dbReference>
<protein>
    <submittedName>
        <fullName evidence="4">Class B sortase</fullName>
    </submittedName>
</protein>
<gene>
    <name evidence="4" type="primary">srtB_3</name>
    <name evidence="4" type="ORF">K040078D81_59340</name>
</gene>
<proteinExistence type="predicted"/>